<keyword evidence="11" id="KW-0282">Flagellum</keyword>
<dbReference type="Gene3D" id="3.30.1330.60">
    <property type="entry name" value="OmpA-like domain"/>
    <property type="match status" value="1"/>
</dbReference>
<evidence type="ECO:0000313" key="11">
    <source>
        <dbReference type="EMBL" id="MEO3955789.1"/>
    </source>
</evidence>
<keyword evidence="4 9" id="KW-0812">Transmembrane</keyword>
<keyword evidence="11" id="KW-0969">Cilium</keyword>
<feature type="region of interest" description="Disordered" evidence="8">
    <location>
        <begin position="246"/>
        <end position="278"/>
    </location>
</feature>
<accession>A0ABV0H6S8</accession>
<dbReference type="EMBL" id="JBDQQU010000013">
    <property type="protein sequence ID" value="MEO3955789.1"/>
    <property type="molecule type" value="Genomic_DNA"/>
</dbReference>
<dbReference type="PANTHER" id="PTHR30329:SF20">
    <property type="entry name" value="EXPORTED PROTEIN"/>
    <property type="match status" value="1"/>
</dbReference>
<dbReference type="Pfam" id="PF00691">
    <property type="entry name" value="OmpA"/>
    <property type="match status" value="1"/>
</dbReference>
<evidence type="ECO:0000256" key="9">
    <source>
        <dbReference type="SAM" id="Phobius"/>
    </source>
</evidence>
<dbReference type="PROSITE" id="PS51123">
    <property type="entry name" value="OMPA_2"/>
    <property type="match status" value="1"/>
</dbReference>
<keyword evidence="6 7" id="KW-0472">Membrane</keyword>
<keyword evidence="3" id="KW-1003">Cell membrane</keyword>
<organism evidence="11 12">
    <name type="scientific">Chromobacterium piscinae</name>
    <dbReference type="NCBI Taxonomy" id="686831"/>
    <lineage>
        <taxon>Bacteria</taxon>
        <taxon>Pseudomonadati</taxon>
        <taxon>Pseudomonadota</taxon>
        <taxon>Betaproteobacteria</taxon>
        <taxon>Neisseriales</taxon>
        <taxon>Chromobacteriaceae</taxon>
        <taxon>Chromobacterium</taxon>
    </lineage>
</organism>
<sequence length="278" mass="29994">MASRRRKQEEEHENHERWLVSYADFITLLFAFFVVMYAISSLNEGKYRVMSSAIMDAFRNGTVITVQSTPPTGGANTMIEIPQTKPIAKAVSHGRKEAEAAKLGQLTQNLAKVLSPLVQSGEVTITQTDQGINIDIRDSALFAIGQAEPNQQSLPLMSNMAKLLSGVDNAIKVEGFTDDAPIRTPAFPSNWELSAARAGGVVRLFQENGIAAQRMVAVGHGANLPVADNATSEGRARNRRVTVSVQANTFAEPDSPESSAPAADSAKQQHPTPTEVRP</sequence>
<dbReference type="InterPro" id="IPR025713">
    <property type="entry name" value="MotB-like_N_dom"/>
</dbReference>
<proteinExistence type="inferred from homology"/>
<name>A0ABV0H6S8_9NEIS</name>
<comment type="caution">
    <text evidence="11">The sequence shown here is derived from an EMBL/GenBank/DDBJ whole genome shotgun (WGS) entry which is preliminary data.</text>
</comment>
<evidence type="ECO:0000259" key="10">
    <source>
        <dbReference type="PROSITE" id="PS51123"/>
    </source>
</evidence>
<protein>
    <submittedName>
        <fullName evidence="11">Flagellar motor protein MotD</fullName>
    </submittedName>
</protein>
<keyword evidence="11" id="KW-0966">Cell projection</keyword>
<dbReference type="NCBIfam" id="NF006541">
    <property type="entry name" value="PRK09038.1"/>
    <property type="match status" value="1"/>
</dbReference>
<dbReference type="InterPro" id="IPR036737">
    <property type="entry name" value="OmpA-like_sf"/>
</dbReference>
<evidence type="ECO:0000256" key="1">
    <source>
        <dbReference type="ARBA" id="ARBA00004162"/>
    </source>
</evidence>
<dbReference type="CDD" id="cd07185">
    <property type="entry name" value="OmpA_C-like"/>
    <property type="match status" value="1"/>
</dbReference>
<dbReference type="Proteomes" id="UP001438292">
    <property type="component" value="Unassembled WGS sequence"/>
</dbReference>
<evidence type="ECO:0000256" key="2">
    <source>
        <dbReference type="ARBA" id="ARBA00008914"/>
    </source>
</evidence>
<evidence type="ECO:0000256" key="8">
    <source>
        <dbReference type="SAM" id="MobiDB-lite"/>
    </source>
</evidence>
<keyword evidence="5 9" id="KW-1133">Transmembrane helix</keyword>
<dbReference type="Pfam" id="PF13677">
    <property type="entry name" value="MotB_plug"/>
    <property type="match status" value="1"/>
</dbReference>
<reference evidence="11 12" key="1">
    <citation type="submission" date="2024-05" db="EMBL/GenBank/DDBJ databases">
        <authorList>
            <person name="De Oliveira J.P."/>
            <person name="Noriler S.A."/>
            <person name="De Oliveira A.G."/>
            <person name="Sipoli D.S."/>
        </authorList>
    </citation>
    <scope>NUCLEOTIDE SEQUENCE [LARGE SCALE GENOMIC DNA]</scope>
    <source>
        <strain evidence="11 12">LABIM186</strain>
    </source>
</reference>
<evidence type="ECO:0000256" key="6">
    <source>
        <dbReference type="ARBA" id="ARBA00023136"/>
    </source>
</evidence>
<gene>
    <name evidence="11" type="primary">motD</name>
    <name evidence="11" type="ORF">ABH309_15125</name>
</gene>
<feature type="transmembrane region" description="Helical" evidence="9">
    <location>
        <begin position="20"/>
        <end position="39"/>
    </location>
</feature>
<evidence type="ECO:0000313" key="12">
    <source>
        <dbReference type="Proteomes" id="UP001438292"/>
    </source>
</evidence>
<comment type="similarity">
    <text evidence="2">Belongs to the MotB family.</text>
</comment>
<evidence type="ECO:0000256" key="4">
    <source>
        <dbReference type="ARBA" id="ARBA00022692"/>
    </source>
</evidence>
<dbReference type="SUPFAM" id="SSF103088">
    <property type="entry name" value="OmpA-like"/>
    <property type="match status" value="1"/>
</dbReference>
<feature type="compositionally biased region" description="Low complexity" evidence="8">
    <location>
        <begin position="251"/>
        <end position="266"/>
    </location>
</feature>
<dbReference type="InterPro" id="IPR006665">
    <property type="entry name" value="OmpA-like"/>
</dbReference>
<comment type="subcellular location">
    <subcellularLocation>
        <location evidence="1">Cell membrane</location>
        <topology evidence="1">Single-pass membrane protein</topology>
    </subcellularLocation>
</comment>
<dbReference type="RefSeq" id="WP_221668254.1">
    <property type="nucleotide sequence ID" value="NZ_CP197095.1"/>
</dbReference>
<feature type="domain" description="OmpA-like" evidence="10">
    <location>
        <begin position="127"/>
        <end position="249"/>
    </location>
</feature>
<dbReference type="PANTHER" id="PTHR30329">
    <property type="entry name" value="STATOR ELEMENT OF FLAGELLAR MOTOR COMPLEX"/>
    <property type="match status" value="1"/>
</dbReference>
<evidence type="ECO:0000256" key="5">
    <source>
        <dbReference type="ARBA" id="ARBA00022989"/>
    </source>
</evidence>
<evidence type="ECO:0000256" key="7">
    <source>
        <dbReference type="PROSITE-ProRule" id="PRU00473"/>
    </source>
</evidence>
<dbReference type="InterPro" id="IPR050330">
    <property type="entry name" value="Bact_OuterMem_StrucFunc"/>
</dbReference>
<keyword evidence="12" id="KW-1185">Reference proteome</keyword>
<evidence type="ECO:0000256" key="3">
    <source>
        <dbReference type="ARBA" id="ARBA00022475"/>
    </source>
</evidence>